<accession>A0A1Y6D915</accession>
<evidence type="ECO:0000313" key="2">
    <source>
        <dbReference type="EMBL" id="SMF97213.1"/>
    </source>
</evidence>
<dbReference type="OrthoDB" id="1778949at2"/>
<gene>
    <name evidence="2" type="ORF">SAMN02949497_4632</name>
</gene>
<proteinExistence type="predicted"/>
<evidence type="ECO:0000259" key="1">
    <source>
        <dbReference type="Pfam" id="PF09851"/>
    </source>
</evidence>
<dbReference type="Pfam" id="PF09851">
    <property type="entry name" value="SHOCT"/>
    <property type="match status" value="1"/>
</dbReference>
<reference evidence="2 3" key="1">
    <citation type="submission" date="2016-12" db="EMBL/GenBank/DDBJ databases">
        <authorList>
            <person name="Song W.-J."/>
            <person name="Kurnit D.M."/>
        </authorList>
    </citation>
    <scope>NUCLEOTIDE SEQUENCE [LARGE SCALE GENOMIC DNA]</scope>
    <source>
        <strain evidence="2 3">175</strain>
    </source>
</reference>
<dbReference type="EMBL" id="FXAM01000001">
    <property type="protein sequence ID" value="SMF97213.1"/>
    <property type="molecule type" value="Genomic_DNA"/>
</dbReference>
<dbReference type="AlphaFoldDB" id="A0A1Y6D915"/>
<feature type="domain" description="SHOCT" evidence="1">
    <location>
        <begin position="223"/>
        <end position="249"/>
    </location>
</feature>
<organism evidence="2 3">
    <name type="scientific">Methylomagnum ishizawai</name>
    <dbReference type="NCBI Taxonomy" id="1760988"/>
    <lineage>
        <taxon>Bacteria</taxon>
        <taxon>Pseudomonadati</taxon>
        <taxon>Pseudomonadota</taxon>
        <taxon>Gammaproteobacteria</taxon>
        <taxon>Methylococcales</taxon>
        <taxon>Methylococcaceae</taxon>
        <taxon>Methylomagnum</taxon>
    </lineage>
</organism>
<dbReference type="Proteomes" id="UP000192923">
    <property type="component" value="Unassembled WGS sequence"/>
</dbReference>
<dbReference type="STRING" id="1760988.SAMN02949497_4632"/>
<keyword evidence="3" id="KW-1185">Reference proteome</keyword>
<evidence type="ECO:0000313" key="3">
    <source>
        <dbReference type="Proteomes" id="UP000192923"/>
    </source>
</evidence>
<dbReference type="InterPro" id="IPR018649">
    <property type="entry name" value="SHOCT"/>
</dbReference>
<name>A0A1Y6D915_9GAMM</name>
<sequence>MNLTPQGSQIIEELAQRYQVSVDAVTTLLQAVINGGGTMAQFSHPELGGSGQWMQGGMTMVGDMFNQALKARVDGLCCELAQAAANTTLFAQAEWPAAPGAASFNLSNAGGGHWWPGDLGMPASSGAQNHVRYAVFPQEHRLALDIDGRVTVYDTLNHEIWGVGQQQGSDASLTFTSQWGTIRIADLPVVPDPGAVPPPPPPAPSYAPASPPPFVNEDDIFAKIERLAELKAKGILSEEEFAAKKAELLNRI</sequence>
<protein>
    <submittedName>
        <fullName evidence="2">Short C-terminal domain-containing protein</fullName>
    </submittedName>
</protein>
<dbReference type="RefSeq" id="WP_085216023.1">
    <property type="nucleotide sequence ID" value="NZ_FXAM01000001.1"/>
</dbReference>